<sequence length="563" mass="63991">MALLEKLTPGSGSFDNREKIQNQAVSQTFHSAVNFVNHQYAKGCEHIDESTTVCDNDILKSLAFSQMLDRRCSIRKPHTSTCNWILETDAYKHWLQQSTGIFWLKGKPGAGKSTIMRFLYNRLRGECRRSPEKGIALEFFFCARGGELQRIPLGMLRALLNQLFRQDPTARQCIREQYEEKSSAFGYGERTWTWQPQELEVLLQDAIVTAAQTQPVTIFIDALDEAGAQFLSGLANYINQLTTAAKICISCRHYPTPPYIPGVEVRVENHNSGDIATFVNDRLKIGYLTEADSPDSMIWEDLKADLTKLAAGNFQWTDLIVPLVGTKIAEGESPEEVRRCLQIVPDKLGDTYRRILQNVIRQEDYSQTFLLFQWLCLAQRPLSVTEMRYALAAKDMVKSPHRIRCHETASFVKSDERMKRRVNAVSGGLAEVVQLLDGDKERQIVQFIHPSVNHFLLTEGLNLLSKLAGDGKELLAHQTSATEFTSNDTVQRCHSNLYRCCLNYLLSEETPIRTELGQVPGGSELDVRCKSSPWHEYATRFLFKHAEEAAKYRVEELDQGIWL</sequence>
<dbReference type="Gene3D" id="3.40.50.300">
    <property type="entry name" value="P-loop containing nucleotide triphosphate hydrolases"/>
    <property type="match status" value="1"/>
</dbReference>
<feature type="domain" description="Nephrocystin 3-like N-terminal" evidence="2">
    <location>
        <begin position="81"/>
        <end position="252"/>
    </location>
</feature>
<evidence type="ECO:0000259" key="2">
    <source>
        <dbReference type="Pfam" id="PF24883"/>
    </source>
</evidence>
<dbReference type="PANTHER" id="PTHR10039">
    <property type="entry name" value="AMELOGENIN"/>
    <property type="match status" value="1"/>
</dbReference>
<proteinExistence type="predicted"/>
<evidence type="ECO:0000313" key="4">
    <source>
        <dbReference type="Proteomes" id="UP000214365"/>
    </source>
</evidence>
<dbReference type="OrthoDB" id="4226192at2759"/>
<dbReference type="RefSeq" id="XP_020118711.1">
    <property type="nucleotide sequence ID" value="XM_020268369.1"/>
</dbReference>
<dbReference type="SUPFAM" id="SSF52540">
    <property type="entry name" value="P-loop containing nucleoside triphosphate hydrolases"/>
    <property type="match status" value="1"/>
</dbReference>
<dbReference type="STRING" id="1441469.A0A225ADP7"/>
<keyword evidence="4" id="KW-1185">Reference proteome</keyword>
<dbReference type="PANTHER" id="PTHR10039:SF5">
    <property type="entry name" value="NACHT DOMAIN-CONTAINING PROTEIN"/>
    <property type="match status" value="1"/>
</dbReference>
<dbReference type="InterPro" id="IPR027417">
    <property type="entry name" value="P-loop_NTPase"/>
</dbReference>
<dbReference type="Pfam" id="PF24883">
    <property type="entry name" value="NPHP3_N"/>
    <property type="match status" value="1"/>
</dbReference>
<dbReference type="Proteomes" id="UP000214365">
    <property type="component" value="Unassembled WGS sequence"/>
</dbReference>
<gene>
    <name evidence="3" type="ORF">UA08_06084</name>
</gene>
<comment type="caution">
    <text evidence="3">The sequence shown here is derived from an EMBL/GenBank/DDBJ whole genome shotgun (WGS) entry which is preliminary data.</text>
</comment>
<reference evidence="3 4" key="1">
    <citation type="submission" date="2015-06" db="EMBL/GenBank/DDBJ databases">
        <title>Talaromyces atroroseus IBT 11181 draft genome.</title>
        <authorList>
            <person name="Rasmussen K.B."/>
            <person name="Rasmussen S."/>
            <person name="Petersen B."/>
            <person name="Sicheritz-Ponten T."/>
            <person name="Mortensen U.H."/>
            <person name="Thrane U."/>
        </authorList>
    </citation>
    <scope>NUCLEOTIDE SEQUENCE [LARGE SCALE GENOMIC DNA]</scope>
    <source>
        <strain evidence="3 4">IBT 11181</strain>
    </source>
</reference>
<accession>A0A225ADP7</accession>
<dbReference type="EMBL" id="LFMY01000009">
    <property type="protein sequence ID" value="OKL58590.1"/>
    <property type="molecule type" value="Genomic_DNA"/>
</dbReference>
<dbReference type="AlphaFoldDB" id="A0A225ADP7"/>
<protein>
    <recommendedName>
        <fullName evidence="2">Nephrocystin 3-like N-terminal domain-containing protein</fullName>
    </recommendedName>
</protein>
<organism evidence="3 4">
    <name type="scientific">Talaromyces atroroseus</name>
    <dbReference type="NCBI Taxonomy" id="1441469"/>
    <lineage>
        <taxon>Eukaryota</taxon>
        <taxon>Fungi</taxon>
        <taxon>Dikarya</taxon>
        <taxon>Ascomycota</taxon>
        <taxon>Pezizomycotina</taxon>
        <taxon>Eurotiomycetes</taxon>
        <taxon>Eurotiomycetidae</taxon>
        <taxon>Eurotiales</taxon>
        <taxon>Trichocomaceae</taxon>
        <taxon>Talaromyces</taxon>
        <taxon>Talaromyces sect. Trachyspermi</taxon>
    </lineage>
</organism>
<evidence type="ECO:0000313" key="3">
    <source>
        <dbReference type="EMBL" id="OKL58590.1"/>
    </source>
</evidence>
<name>A0A225ADP7_TALAT</name>
<dbReference type="InterPro" id="IPR056884">
    <property type="entry name" value="NPHP3-like_N"/>
</dbReference>
<keyword evidence="1" id="KW-0677">Repeat</keyword>
<evidence type="ECO:0000256" key="1">
    <source>
        <dbReference type="ARBA" id="ARBA00022737"/>
    </source>
</evidence>
<dbReference type="GeneID" id="31005840"/>